<keyword evidence="4 5" id="KW-1133">Transmembrane helix</keyword>
<keyword evidence="5" id="KW-0472">Membrane</keyword>
<keyword evidence="3 5" id="KW-0812">Transmembrane</keyword>
<name>G3Q049_GASAC</name>
<dbReference type="Proteomes" id="UP000007635">
    <property type="component" value="Chromosome XIV"/>
</dbReference>
<protein>
    <recommendedName>
        <fullName evidence="6">CCAAT-binding factor domain-containing protein</fullName>
    </recommendedName>
</protein>
<reference evidence="7" key="3">
    <citation type="submission" date="2025-09" db="UniProtKB">
        <authorList>
            <consortium name="Ensembl"/>
        </authorList>
    </citation>
    <scope>IDENTIFICATION</scope>
</reference>
<dbReference type="PANTHER" id="PTHR12455">
    <property type="entry name" value="NUCLEOLAR COMPLEX PROTEIN 4"/>
    <property type="match status" value="1"/>
</dbReference>
<evidence type="ECO:0000313" key="7">
    <source>
        <dbReference type="Ensembl" id="ENSGACP00000023239.2"/>
    </source>
</evidence>
<evidence type="ECO:0000256" key="3">
    <source>
        <dbReference type="ARBA" id="ARBA00022692"/>
    </source>
</evidence>
<dbReference type="GO" id="GO:0030692">
    <property type="term" value="C:Noc4p-Nop14p complex"/>
    <property type="evidence" value="ECO:0007669"/>
    <property type="project" value="TreeGrafter"/>
</dbReference>
<sequence length="488" mass="55807">MLTCDTVHVSFILYVILQSEKEKDVVNAVNACSKLFSTLLEKKDLFLGKLPTGEEEEAFIGLSAEEKYRLFMRQRYSSCVEMLLEHLDHELYSVKESALCCLMKFAEGEGRHPLEDLDWSEHYSFPRELLQGVVDRLLSRTTENSMLISRFQEFLEMEDVRYYVMSSIRENVGKVLAKNKGVGEPFMFNNVFSLMSNISIPSQESGLTNFMIKQEGESCLLSEHKRAFEKMWLGFLKYKLPSNMYKKILVILHDSILPHMSKPTLMIDFLTAAYDVGGAISLLALNGLFVLIHQHNLDYPDFYKKLYNLLEPSVFHVKYRARFFHLANLFLSSSHLPLYLVAAFAKRLARLALTAPPTALLIVLPFICNLIRRHPSCRVLVHKPKSVEDPYLMEEEDPAQCRALESSLWEIKTLQSHYHPDVAKAAGSINTPLSGLEDDISELLEKTTYELMERDLKQTRKTVPLEFETATQLLKGGGDVLGQHFCLG</sequence>
<feature type="domain" description="CCAAT-binding factor" evidence="6">
    <location>
        <begin position="281"/>
        <end position="426"/>
    </location>
</feature>
<proteinExistence type="inferred from homology"/>
<evidence type="ECO:0000256" key="5">
    <source>
        <dbReference type="SAM" id="Phobius"/>
    </source>
</evidence>
<organism evidence="7 8">
    <name type="scientific">Gasterosteus aculeatus aculeatus</name>
    <name type="common">three-spined stickleback</name>
    <dbReference type="NCBI Taxonomy" id="481459"/>
    <lineage>
        <taxon>Eukaryota</taxon>
        <taxon>Metazoa</taxon>
        <taxon>Chordata</taxon>
        <taxon>Craniata</taxon>
        <taxon>Vertebrata</taxon>
        <taxon>Euteleostomi</taxon>
        <taxon>Actinopterygii</taxon>
        <taxon>Neopterygii</taxon>
        <taxon>Teleostei</taxon>
        <taxon>Neoteleostei</taxon>
        <taxon>Acanthomorphata</taxon>
        <taxon>Eupercaria</taxon>
        <taxon>Perciformes</taxon>
        <taxon>Cottioidei</taxon>
        <taxon>Gasterosteales</taxon>
        <taxon>Gasterosteidae</taxon>
        <taxon>Gasterosteus</taxon>
    </lineage>
</organism>
<dbReference type="GO" id="GO:0042254">
    <property type="term" value="P:ribosome biogenesis"/>
    <property type="evidence" value="ECO:0007669"/>
    <property type="project" value="InterPro"/>
</dbReference>
<dbReference type="PANTHER" id="PTHR12455:SF0">
    <property type="entry name" value="NUCLEOLAR COMPLEX PROTEIN 4 HOMOLOG"/>
    <property type="match status" value="1"/>
</dbReference>
<comment type="subcellular location">
    <subcellularLocation>
        <location evidence="1">Nucleus membrane</location>
        <topology evidence="1">Multi-pass membrane protein</topology>
    </subcellularLocation>
</comment>
<dbReference type="GeneTree" id="ENSGT00390000016776"/>
<evidence type="ECO:0000256" key="4">
    <source>
        <dbReference type="ARBA" id="ARBA00022989"/>
    </source>
</evidence>
<evidence type="ECO:0000259" key="6">
    <source>
        <dbReference type="Pfam" id="PF03914"/>
    </source>
</evidence>
<evidence type="ECO:0000256" key="1">
    <source>
        <dbReference type="ARBA" id="ARBA00004232"/>
    </source>
</evidence>
<dbReference type="GO" id="GO:0031965">
    <property type="term" value="C:nuclear membrane"/>
    <property type="evidence" value="ECO:0007669"/>
    <property type="project" value="UniProtKB-SubCell"/>
</dbReference>
<feature type="transmembrane region" description="Helical" evidence="5">
    <location>
        <begin position="323"/>
        <end position="345"/>
    </location>
</feature>
<feature type="transmembrane region" description="Helical" evidence="5">
    <location>
        <begin position="351"/>
        <end position="371"/>
    </location>
</feature>
<dbReference type="Bgee" id="ENSGACG00000017577">
    <property type="expression patterns" value="Expressed in embryo and 13 other cell types or tissues"/>
</dbReference>
<evidence type="ECO:0000313" key="8">
    <source>
        <dbReference type="Proteomes" id="UP000007635"/>
    </source>
</evidence>
<accession>G3Q049</accession>
<dbReference type="SUPFAM" id="SSF48371">
    <property type="entry name" value="ARM repeat"/>
    <property type="match status" value="1"/>
</dbReference>
<reference evidence="7 8" key="1">
    <citation type="journal article" date="2021" name="G3 (Bethesda)">
        <title>Improved contiguity of the threespine stickleback genome using long-read sequencing.</title>
        <authorList>
            <person name="Nath S."/>
            <person name="Shaw D.E."/>
            <person name="White M.A."/>
        </authorList>
    </citation>
    <scope>NUCLEOTIDE SEQUENCE [LARGE SCALE GENOMIC DNA]</scope>
    <source>
        <strain evidence="7 8">Lake Benthic</strain>
    </source>
</reference>
<dbReference type="InterPro" id="IPR005612">
    <property type="entry name" value="CCAAT-binding_factor"/>
</dbReference>
<dbReference type="InterPro" id="IPR016024">
    <property type="entry name" value="ARM-type_fold"/>
</dbReference>
<reference evidence="7" key="2">
    <citation type="submission" date="2025-08" db="UniProtKB">
        <authorList>
            <consortium name="Ensembl"/>
        </authorList>
    </citation>
    <scope>IDENTIFICATION</scope>
</reference>
<comment type="similarity">
    <text evidence="2">Belongs to the CBF/MAK21 family.</text>
</comment>
<dbReference type="AlphaFoldDB" id="G3Q049"/>
<dbReference type="GO" id="GO:0032040">
    <property type="term" value="C:small-subunit processome"/>
    <property type="evidence" value="ECO:0007669"/>
    <property type="project" value="TreeGrafter"/>
</dbReference>
<dbReference type="Pfam" id="PF03914">
    <property type="entry name" value="CBF"/>
    <property type="match status" value="1"/>
</dbReference>
<feature type="transmembrane region" description="Helical" evidence="5">
    <location>
        <begin position="269"/>
        <end position="292"/>
    </location>
</feature>
<evidence type="ECO:0000256" key="2">
    <source>
        <dbReference type="ARBA" id="ARBA00007797"/>
    </source>
</evidence>
<keyword evidence="8" id="KW-1185">Reference proteome</keyword>
<dbReference type="InterPro" id="IPR027193">
    <property type="entry name" value="Noc4"/>
</dbReference>
<dbReference type="Ensembl" id="ENSGACT00000023284.2">
    <property type="protein sequence ID" value="ENSGACP00000023239.2"/>
    <property type="gene ID" value="ENSGACG00000017577.2"/>
</dbReference>